<proteinExistence type="predicted"/>
<protein>
    <submittedName>
        <fullName evidence="2">Uncharacterized protein</fullName>
    </submittedName>
</protein>
<dbReference type="AlphaFoldDB" id="A0A4R0RD00"/>
<dbReference type="EMBL" id="RWJN01000304">
    <property type="protein sequence ID" value="TCD63355.1"/>
    <property type="molecule type" value="Genomic_DNA"/>
</dbReference>
<accession>A0A4R0RD00</accession>
<evidence type="ECO:0000313" key="2">
    <source>
        <dbReference type="EMBL" id="TCD63355.1"/>
    </source>
</evidence>
<evidence type="ECO:0000256" key="1">
    <source>
        <dbReference type="SAM" id="MobiDB-lite"/>
    </source>
</evidence>
<sequence>MSGAFNGSCTIQALDLTVAVIFTISRNIFLPSHLTRASYTHRNPCSFVVTRSCGLQPRRPLFHSPRITAYEARRDLIFRGYTGFLSSSIDPSDPDSEIENTPPLGDRLTSPLLAVKDLFAQVEDLPAPSEHKTVEALKKQETRKKLFRLLGACSHRDKFMALYRIPCHPCALLPCFYRPRVRVRALFTSLTPIKVSRALPSRARYAHSPASHLTAKCDAGKSSTQASASSSQKGKEKEKAGKPVVVIVLVSD</sequence>
<gene>
    <name evidence="2" type="ORF">EIP91_005633</name>
</gene>
<keyword evidence="3" id="KW-1185">Reference proteome</keyword>
<name>A0A4R0RD00_9APHY</name>
<feature type="region of interest" description="Disordered" evidence="1">
    <location>
        <begin position="214"/>
        <end position="241"/>
    </location>
</feature>
<evidence type="ECO:0000313" key="3">
    <source>
        <dbReference type="Proteomes" id="UP000292702"/>
    </source>
</evidence>
<dbReference type="Proteomes" id="UP000292702">
    <property type="component" value="Unassembled WGS sequence"/>
</dbReference>
<organism evidence="2 3">
    <name type="scientific">Steccherinum ochraceum</name>
    <dbReference type="NCBI Taxonomy" id="92696"/>
    <lineage>
        <taxon>Eukaryota</taxon>
        <taxon>Fungi</taxon>
        <taxon>Dikarya</taxon>
        <taxon>Basidiomycota</taxon>
        <taxon>Agaricomycotina</taxon>
        <taxon>Agaricomycetes</taxon>
        <taxon>Polyporales</taxon>
        <taxon>Steccherinaceae</taxon>
        <taxon>Steccherinum</taxon>
    </lineage>
</organism>
<reference evidence="2 3" key="1">
    <citation type="submission" date="2018-11" db="EMBL/GenBank/DDBJ databases">
        <title>Genome assembly of Steccherinum ochraceum LE-BIN_3174, the white-rot fungus of the Steccherinaceae family (The Residual Polyporoid clade, Polyporales, Basidiomycota).</title>
        <authorList>
            <person name="Fedorova T.V."/>
            <person name="Glazunova O.A."/>
            <person name="Landesman E.O."/>
            <person name="Moiseenko K.V."/>
            <person name="Psurtseva N.V."/>
            <person name="Savinova O.S."/>
            <person name="Shakhova N.V."/>
            <person name="Tyazhelova T.V."/>
            <person name="Vasina D.V."/>
        </authorList>
    </citation>
    <scope>NUCLEOTIDE SEQUENCE [LARGE SCALE GENOMIC DNA]</scope>
    <source>
        <strain evidence="2 3">LE-BIN_3174</strain>
    </source>
</reference>
<comment type="caution">
    <text evidence="2">The sequence shown here is derived from an EMBL/GenBank/DDBJ whole genome shotgun (WGS) entry which is preliminary data.</text>
</comment>
<feature type="compositionally biased region" description="Low complexity" evidence="1">
    <location>
        <begin position="220"/>
        <end position="232"/>
    </location>
</feature>